<feature type="transmembrane region" description="Helical" evidence="9">
    <location>
        <begin position="134"/>
        <end position="156"/>
    </location>
</feature>
<dbReference type="Proteomes" id="UP000019149">
    <property type="component" value="Unassembled WGS sequence"/>
</dbReference>
<feature type="transmembrane region" description="Helical" evidence="9">
    <location>
        <begin position="183"/>
        <end position="207"/>
    </location>
</feature>
<feature type="transmembrane region" description="Helical" evidence="9">
    <location>
        <begin position="20"/>
        <end position="47"/>
    </location>
</feature>
<keyword evidence="5" id="KW-0297">G-protein coupled receptor</keyword>
<dbReference type="GO" id="GO:0042923">
    <property type="term" value="F:neuropeptide binding"/>
    <property type="evidence" value="ECO:0007669"/>
    <property type="project" value="TreeGrafter"/>
</dbReference>
<evidence type="ECO:0000256" key="9">
    <source>
        <dbReference type="SAM" id="Phobius"/>
    </source>
</evidence>
<dbReference type="WBParaSite" id="EgrG_000966300">
    <property type="protein sequence ID" value="EgrG_000966300"/>
    <property type="gene ID" value="EgrG_000966300"/>
</dbReference>
<dbReference type="GO" id="GO:0004983">
    <property type="term" value="F:neuropeptide Y receptor activity"/>
    <property type="evidence" value="ECO:0007669"/>
    <property type="project" value="InterPro"/>
</dbReference>
<accession>U6J5H0</accession>
<reference evidence="11" key="3">
    <citation type="submission" date="2014-06" db="EMBL/GenBank/DDBJ databases">
        <authorList>
            <person name="Aslett M."/>
        </authorList>
    </citation>
    <scope>NUCLEOTIDE SEQUENCE</scope>
</reference>
<evidence type="ECO:0000256" key="2">
    <source>
        <dbReference type="ARBA" id="ARBA00010663"/>
    </source>
</evidence>
<keyword evidence="6 9" id="KW-0472">Membrane</keyword>
<dbReference type="EMBL" id="APAU02000009">
    <property type="protein sequence ID" value="EUB63081.1"/>
    <property type="molecule type" value="Genomic_DNA"/>
</dbReference>
<evidence type="ECO:0000313" key="14">
    <source>
        <dbReference type="Proteomes" id="UP000492820"/>
    </source>
</evidence>
<keyword evidence="4 9" id="KW-1133">Transmembrane helix</keyword>
<comment type="subcellular location">
    <subcellularLocation>
        <location evidence="1">Membrane</location>
        <topology evidence="1">Multi-pass membrane protein</topology>
    </subcellularLocation>
</comment>
<dbReference type="PRINTS" id="PR01012">
    <property type="entry name" value="NRPEPTIDEYR"/>
</dbReference>
<dbReference type="PROSITE" id="PS50262">
    <property type="entry name" value="G_PROTEIN_RECEP_F1_2"/>
    <property type="match status" value="1"/>
</dbReference>
<feature type="transmembrane region" description="Helical" evidence="9">
    <location>
        <begin position="243"/>
        <end position="263"/>
    </location>
</feature>
<keyword evidence="7 12" id="KW-0675">Receptor</keyword>
<dbReference type="Proteomes" id="UP000492820">
    <property type="component" value="Unassembled WGS sequence"/>
</dbReference>
<dbReference type="SUPFAM" id="SSF81321">
    <property type="entry name" value="Family A G protein-coupled receptor-like"/>
    <property type="match status" value="1"/>
</dbReference>
<keyword evidence="8" id="KW-0807">Transducer</keyword>
<protein>
    <submittedName>
        <fullName evidence="12 15">Neuropeptide Y receptor</fullName>
    </submittedName>
    <submittedName>
        <fullName evidence="11">Neuropeptide receptor</fullName>
    </submittedName>
</protein>
<dbReference type="Gene3D" id="1.20.1070.10">
    <property type="entry name" value="Rhodopsin 7-helix transmembrane proteins"/>
    <property type="match status" value="1"/>
</dbReference>
<feature type="domain" description="G-protein coupled receptors family 1 profile" evidence="10">
    <location>
        <begin position="38"/>
        <end position="300"/>
    </location>
</feature>
<evidence type="ECO:0000313" key="11">
    <source>
        <dbReference type="EMBL" id="CDS16947.1"/>
    </source>
</evidence>
<evidence type="ECO:0000256" key="5">
    <source>
        <dbReference type="ARBA" id="ARBA00023040"/>
    </source>
</evidence>
<dbReference type="EMBL" id="LK028577">
    <property type="protein sequence ID" value="CDS16947.1"/>
    <property type="molecule type" value="Genomic_DNA"/>
</dbReference>
<reference evidence="11 14" key="2">
    <citation type="journal article" date="2013" name="Nature">
        <title>The genomes of four tapeworm species reveal adaptations to parasitism.</title>
        <authorList>
            <person name="Tsai I.J."/>
            <person name="Zarowiecki M."/>
            <person name="Holroyd N."/>
            <person name="Garciarrubio A."/>
            <person name="Sanchez-Flores A."/>
            <person name="Brooks K.L."/>
            <person name="Tracey A."/>
            <person name="Bobes R.J."/>
            <person name="Fragoso G."/>
            <person name="Sciutto E."/>
            <person name="Aslett M."/>
            <person name="Beasley H."/>
            <person name="Bennett H.M."/>
            <person name="Cai J."/>
            <person name="Camicia F."/>
            <person name="Clark R."/>
            <person name="Cucher M."/>
            <person name="De Silva N."/>
            <person name="Day T.A."/>
            <person name="Deplazes P."/>
            <person name="Estrada K."/>
            <person name="Fernandez C."/>
            <person name="Holland P.W."/>
            <person name="Hou J."/>
            <person name="Hu S."/>
            <person name="Huckvale T."/>
            <person name="Hung S.S."/>
            <person name="Kamenetzky L."/>
            <person name="Keane J.A."/>
            <person name="Kiss F."/>
            <person name="Koziol U."/>
            <person name="Lambert O."/>
            <person name="Liu K."/>
            <person name="Luo X."/>
            <person name="Luo Y."/>
            <person name="Macchiaroli N."/>
            <person name="Nichol S."/>
            <person name="Paps J."/>
            <person name="Parkinson J."/>
            <person name="Pouchkina-Stantcheva N."/>
            <person name="Riddiford N."/>
            <person name="Rosenzvit M."/>
            <person name="Salinas G."/>
            <person name="Wasmuth J.D."/>
            <person name="Zamanian M."/>
            <person name="Zheng Y."/>
            <person name="Cai X."/>
            <person name="Soberon X."/>
            <person name="Olson P.D."/>
            <person name="Laclette J.P."/>
            <person name="Brehm K."/>
            <person name="Berriman M."/>
            <person name="Garciarrubio A."/>
            <person name="Bobes R.J."/>
            <person name="Fragoso G."/>
            <person name="Sanchez-Flores A."/>
            <person name="Estrada K."/>
            <person name="Cevallos M.A."/>
            <person name="Morett E."/>
            <person name="Gonzalez V."/>
            <person name="Portillo T."/>
            <person name="Ochoa-Leyva A."/>
            <person name="Jose M.V."/>
            <person name="Sciutto E."/>
            <person name="Landa A."/>
            <person name="Jimenez L."/>
            <person name="Valdes V."/>
            <person name="Carrero J.C."/>
            <person name="Larralde C."/>
            <person name="Morales-Montor J."/>
            <person name="Limon-Lason J."/>
            <person name="Soberon X."/>
            <person name="Laclette J.P."/>
        </authorList>
    </citation>
    <scope>NUCLEOTIDE SEQUENCE [LARGE SCALE GENOMIC DNA]</scope>
</reference>
<comment type="similarity">
    <text evidence="2">Belongs to the G-protein coupled receptor 1 family.</text>
</comment>
<evidence type="ECO:0000313" key="15">
    <source>
        <dbReference type="WBParaSite" id="EgrG_000966300"/>
    </source>
</evidence>
<dbReference type="OrthoDB" id="9046662at2759"/>
<evidence type="ECO:0000256" key="3">
    <source>
        <dbReference type="ARBA" id="ARBA00022692"/>
    </source>
</evidence>
<dbReference type="Pfam" id="PF00001">
    <property type="entry name" value="7tm_1"/>
    <property type="match status" value="1"/>
</dbReference>
<dbReference type="CDD" id="cd15203">
    <property type="entry name" value="7tmA_NPYR-like"/>
    <property type="match status" value="1"/>
</dbReference>
<sequence>MPNIGAPPGEVSTFEWGPLIHTVVFIIYGVIMILSLLGNTIVILVILRCKSMQSITNLFITNLAVSDLLMSLVAAPFTPIAVFSDTWVLPQLLCKLLSFTMGVSVYVSTLTSTAIAVDRYLVIVHPFFSKMRKWMCGTIIATIWAIATLICLPLAIHQTTTVDPILNVTICTEFWPPGESRRIFSILSFVFQFVAPSVVISFCYFYVSRLLRNRRQQKLGSRLRSTQKQDLEARRHNKTNRMLIAMVVVFVVCWIPLNALSIYSDIKTNDPNFTLPYFNAIFVTCHIIAMSSAVYNPLLYAWLSETFRRNLRTLVPQWRVKSGAVGALDAATAVDAAAEAVLRTSGVNDIDLARKNIESQTCSGDGEMEVLPYIQLQETGRSDLGVQNDLKKSEH</sequence>
<evidence type="ECO:0000256" key="4">
    <source>
        <dbReference type="ARBA" id="ARBA00022989"/>
    </source>
</evidence>
<dbReference type="InterPro" id="IPR000611">
    <property type="entry name" value="NPY_rcpt"/>
</dbReference>
<dbReference type="GO" id="GO:0005886">
    <property type="term" value="C:plasma membrane"/>
    <property type="evidence" value="ECO:0007669"/>
    <property type="project" value="TreeGrafter"/>
</dbReference>
<evidence type="ECO:0000256" key="7">
    <source>
        <dbReference type="ARBA" id="ARBA00023170"/>
    </source>
</evidence>
<dbReference type="InterPro" id="IPR000276">
    <property type="entry name" value="GPCR_Rhodpsn"/>
</dbReference>
<dbReference type="STRING" id="6210.U6J5H0"/>
<dbReference type="PANTHER" id="PTHR24235:SF29">
    <property type="entry name" value="GH23382P"/>
    <property type="match status" value="1"/>
</dbReference>
<organism evidence="12 13">
    <name type="scientific">Echinococcus granulosus</name>
    <name type="common">Hydatid tapeworm</name>
    <dbReference type="NCBI Taxonomy" id="6210"/>
    <lineage>
        <taxon>Eukaryota</taxon>
        <taxon>Metazoa</taxon>
        <taxon>Spiralia</taxon>
        <taxon>Lophotrochozoa</taxon>
        <taxon>Platyhelminthes</taxon>
        <taxon>Cestoda</taxon>
        <taxon>Eucestoda</taxon>
        <taxon>Cyclophyllidea</taxon>
        <taxon>Taeniidae</taxon>
        <taxon>Echinococcus</taxon>
        <taxon>Echinococcus granulosus group</taxon>
    </lineage>
</organism>
<evidence type="ECO:0000256" key="1">
    <source>
        <dbReference type="ARBA" id="ARBA00004141"/>
    </source>
</evidence>
<dbReference type="GO" id="GO:0043005">
    <property type="term" value="C:neuron projection"/>
    <property type="evidence" value="ECO:0007669"/>
    <property type="project" value="TreeGrafter"/>
</dbReference>
<dbReference type="OMA" id="CWIPLNA"/>
<dbReference type="PANTHER" id="PTHR24235">
    <property type="entry name" value="NEUROPEPTIDE Y RECEPTOR"/>
    <property type="match status" value="1"/>
</dbReference>
<evidence type="ECO:0000256" key="6">
    <source>
        <dbReference type="ARBA" id="ARBA00023136"/>
    </source>
</evidence>
<keyword evidence="13" id="KW-1185">Reference proteome</keyword>
<dbReference type="InterPro" id="IPR017452">
    <property type="entry name" value="GPCR_Rhodpsn_7TM"/>
</dbReference>
<name>U6J5H0_ECHGR</name>
<feature type="transmembrane region" description="Helical" evidence="9">
    <location>
        <begin position="275"/>
        <end position="303"/>
    </location>
</feature>
<feature type="transmembrane region" description="Helical" evidence="9">
    <location>
        <begin position="59"/>
        <end position="83"/>
    </location>
</feature>
<dbReference type="RefSeq" id="XP_024354277.1">
    <property type="nucleotide sequence ID" value="XM_024491424.1"/>
</dbReference>
<dbReference type="AlphaFoldDB" id="U6J5H0"/>
<keyword evidence="3 9" id="KW-0812">Transmembrane</keyword>
<proteinExistence type="inferred from homology"/>
<evidence type="ECO:0000259" key="10">
    <source>
        <dbReference type="PROSITE" id="PS50262"/>
    </source>
</evidence>
<reference evidence="15" key="4">
    <citation type="submission" date="2020-10" db="UniProtKB">
        <authorList>
            <consortium name="WormBaseParasite"/>
        </authorList>
    </citation>
    <scope>IDENTIFICATION</scope>
</reference>
<dbReference type="PRINTS" id="PR00237">
    <property type="entry name" value="GPCRRHODOPSN"/>
</dbReference>
<evidence type="ECO:0000313" key="12">
    <source>
        <dbReference type="EMBL" id="EUB63081.1"/>
    </source>
</evidence>
<dbReference type="GeneID" id="36337890"/>
<dbReference type="KEGG" id="egl:EGR_02175"/>
<evidence type="ECO:0000256" key="8">
    <source>
        <dbReference type="ARBA" id="ARBA00023224"/>
    </source>
</evidence>
<feature type="transmembrane region" description="Helical" evidence="9">
    <location>
        <begin position="103"/>
        <end position="122"/>
    </location>
</feature>
<dbReference type="SMART" id="SM01381">
    <property type="entry name" value="7TM_GPCR_Srsx"/>
    <property type="match status" value="1"/>
</dbReference>
<dbReference type="CTD" id="36337890"/>
<evidence type="ECO:0000313" key="13">
    <source>
        <dbReference type="Proteomes" id="UP000019149"/>
    </source>
</evidence>
<reference evidence="12 13" key="1">
    <citation type="journal article" date="2013" name="Nat. Genet.">
        <title>The genome of the hydatid tapeworm Echinococcus granulosus.</title>
        <authorList>
            <person name="Zheng H."/>
            <person name="Zhang W."/>
            <person name="Zhang L."/>
            <person name="Zhang Z."/>
            <person name="Li J."/>
            <person name="Lu G."/>
            <person name="Zhu Y."/>
            <person name="Wang Y."/>
            <person name="Huang Y."/>
            <person name="Liu J."/>
            <person name="Kang H."/>
            <person name="Chen J."/>
            <person name="Wang L."/>
            <person name="Chen A."/>
            <person name="Yu S."/>
            <person name="Gao Z."/>
            <person name="Jin L."/>
            <person name="Gu W."/>
            <person name="Wang Z."/>
            <person name="Zhao L."/>
            <person name="Shi B."/>
            <person name="Wen H."/>
            <person name="Lin R."/>
            <person name="Jones M.K."/>
            <person name="Brejova B."/>
            <person name="Vinar T."/>
            <person name="Zhao G."/>
            <person name="McManus D.P."/>
            <person name="Chen Z."/>
            <person name="Zhou Y."/>
            <person name="Wang S."/>
        </authorList>
    </citation>
    <scope>NUCLEOTIDE SEQUENCE [LARGE SCALE GENOMIC DNA]</scope>
</reference>
<gene>
    <name evidence="12 15" type="ORF">EGR_02175</name>
    <name evidence="11" type="ORF">EgrG_000966300</name>
</gene>